<dbReference type="Pfam" id="PF00395">
    <property type="entry name" value="SLH"/>
    <property type="match status" value="2"/>
</dbReference>
<feature type="signal peptide" evidence="2">
    <location>
        <begin position="1"/>
        <end position="24"/>
    </location>
</feature>
<dbReference type="InterPro" id="IPR032599">
    <property type="entry name" value="YcdB/YcdC_rep_domain"/>
</dbReference>
<feature type="domain" description="SLH" evidence="3">
    <location>
        <begin position="644"/>
        <end position="706"/>
    </location>
</feature>
<evidence type="ECO:0000256" key="2">
    <source>
        <dbReference type="SAM" id="SignalP"/>
    </source>
</evidence>
<protein>
    <submittedName>
        <fullName evidence="4">S-layer homology domain-containing protein</fullName>
    </submittedName>
</protein>
<organism evidence="4 5">
    <name type="scientific">Pontibacillus chungwhensis</name>
    <dbReference type="NCBI Taxonomy" id="265426"/>
    <lineage>
        <taxon>Bacteria</taxon>
        <taxon>Bacillati</taxon>
        <taxon>Bacillota</taxon>
        <taxon>Bacilli</taxon>
        <taxon>Bacillales</taxon>
        <taxon>Bacillaceae</taxon>
        <taxon>Pontibacillus</taxon>
    </lineage>
</organism>
<feature type="chain" id="PRO_5046369718" evidence="2">
    <location>
        <begin position="25"/>
        <end position="770"/>
    </location>
</feature>
<feature type="domain" description="SLH" evidence="3">
    <location>
        <begin position="707"/>
        <end position="769"/>
    </location>
</feature>
<evidence type="ECO:0000256" key="1">
    <source>
        <dbReference type="ARBA" id="ARBA00022729"/>
    </source>
</evidence>
<evidence type="ECO:0000313" key="4">
    <source>
        <dbReference type="EMBL" id="WIF99674.1"/>
    </source>
</evidence>
<dbReference type="EMBL" id="CP126446">
    <property type="protein sequence ID" value="WIF99674.1"/>
    <property type="molecule type" value="Genomic_DNA"/>
</dbReference>
<dbReference type="InterPro" id="IPR001119">
    <property type="entry name" value="SLH_dom"/>
</dbReference>
<keyword evidence="1 2" id="KW-0732">Signal</keyword>
<dbReference type="RefSeq" id="WP_231416022.1">
    <property type="nucleotide sequence ID" value="NZ_CP126446.1"/>
</dbReference>
<evidence type="ECO:0000259" key="3">
    <source>
        <dbReference type="PROSITE" id="PS51272"/>
    </source>
</evidence>
<reference evidence="4 5" key="1">
    <citation type="submission" date="2023-05" db="EMBL/GenBank/DDBJ databases">
        <title>Comparative genomics reveals the evidence of polycyclic aromatic hydrocarbons degradation in moderately halophilic genus Pontibacillus.</title>
        <authorList>
            <person name="Yang H."/>
            <person name="Qian Z."/>
        </authorList>
    </citation>
    <scope>NUCLEOTIDE SEQUENCE [LARGE SCALE GENOMIC DNA]</scope>
    <source>
        <strain evidence="5">HN14</strain>
    </source>
</reference>
<name>A0ABY8V4A0_9BACI</name>
<gene>
    <name evidence="4" type="ORF">QNI29_08475</name>
</gene>
<sequence length="770" mass="88392">MKKKWITGALCTALLAGGVTPVWADTSSDVKVENMKTAALQEAMKEADITRDEAVKIAKDFVKVAEDFEQEDVRFDSHFNGREQVKEWEINWSKQGKNFEHISVNVNADTGDVIRMNIHRESDQSERTFPPKVDFEKATSIAQSYIEERYSDQIGELKLNERSEERSTENFRRTYQYRVEFNQLVNGVSYPNNSIDVTVSGNGDVTDIYYRWDEVDKFEEVKNVLTKEKAFELFKEDFDVELRYGVNHYSARAGDDVKAYLTYVPTKKDGLENYGLSQIDAQTGEWINHEGTPLSEIDESDKDKYAVSEEPVAEEAEPLQELEEELSQEEAMKKVKAFVDLPDGYELAFSNYDENNYRSNENPTWRFEWRDTGERNYGPTGVHVAVDATTGEILNYDNRQYEYYEGVPEDFEVNTTKEKAKETAISFVKEVAPSKLDQIHVSTPHERKSGEDEKVVSYNVNFERQVNDLPVQNQGVNVSVAADTGEVIGYNLQWDDVQFPDQDKAISKEEAKETLLDKYDLKLQYFTPFDEKEEKEENNDKDEAMLVYQPSLDAGFYTSPRFFDATKGVWIDEQTMEPVVENTKEVTDIEGHPAEQALRTLVEYNMIEVEDGKVNPDEVLSRADVIELMMKGLGFDDYYYSSRDEVPFEDVEKGTELYRYLTTAIERGFLDGDEEKFYPEKEAEREYVAKLLVKALGYDNLASKEGIFEADFSDESEMEYEGHVALATRLGLMSGKDGAFEPNESITKAEAAVSLLKYLEIEPTLNEDRY</sequence>
<proteinExistence type="predicted"/>
<dbReference type="Proteomes" id="UP001236652">
    <property type="component" value="Chromosome"/>
</dbReference>
<dbReference type="Pfam" id="PF16244">
    <property type="entry name" value="DUF4901"/>
    <property type="match status" value="2"/>
</dbReference>
<keyword evidence="5" id="KW-1185">Reference proteome</keyword>
<dbReference type="PROSITE" id="PS51272">
    <property type="entry name" value="SLH"/>
    <property type="match status" value="2"/>
</dbReference>
<accession>A0ABY8V4A0</accession>
<evidence type="ECO:0000313" key="5">
    <source>
        <dbReference type="Proteomes" id="UP001236652"/>
    </source>
</evidence>